<feature type="non-terminal residue" evidence="2">
    <location>
        <position position="1"/>
    </location>
</feature>
<sequence>LDRVPHPVPFHEGALLPLRGKIHRFVFARKRETGGVVQCSQSKTGFPELRVSGHVEHAPRRLRDWLFEEARRDLDGRIIHHSRKLGVTAKRIAVRDQSSRWGSCSTTGVLSFSWRLILAPPFVLDYVAAHEIAHIVEMNHGPKFWALVESTMPRMQEAKLWLQRYGLDLHRYGPAERKSG</sequence>
<name>X1B5U6_9ZZZZ</name>
<evidence type="ECO:0000313" key="2">
    <source>
        <dbReference type="EMBL" id="GAG76682.1"/>
    </source>
</evidence>
<reference evidence="2" key="1">
    <citation type="journal article" date="2014" name="Front. Microbiol.">
        <title>High frequency of phylogenetically diverse reductive dehalogenase-homologous genes in deep subseafloor sedimentary metagenomes.</title>
        <authorList>
            <person name="Kawai M."/>
            <person name="Futagami T."/>
            <person name="Toyoda A."/>
            <person name="Takaki Y."/>
            <person name="Nishi S."/>
            <person name="Hori S."/>
            <person name="Arai W."/>
            <person name="Tsubouchi T."/>
            <person name="Morono Y."/>
            <person name="Uchiyama I."/>
            <person name="Ito T."/>
            <person name="Fujiyama A."/>
            <person name="Inagaki F."/>
            <person name="Takami H."/>
        </authorList>
    </citation>
    <scope>NUCLEOTIDE SEQUENCE</scope>
    <source>
        <strain evidence="2">Expedition CK06-06</strain>
    </source>
</reference>
<dbReference type="Pfam" id="PF01863">
    <property type="entry name" value="YgjP-like"/>
    <property type="match status" value="1"/>
</dbReference>
<dbReference type="Gene3D" id="3.30.2010.10">
    <property type="entry name" value="Metalloproteases ('zincins'), catalytic domain"/>
    <property type="match status" value="1"/>
</dbReference>
<dbReference type="AlphaFoldDB" id="X1B5U6"/>
<organism evidence="2">
    <name type="scientific">marine sediment metagenome</name>
    <dbReference type="NCBI Taxonomy" id="412755"/>
    <lineage>
        <taxon>unclassified sequences</taxon>
        <taxon>metagenomes</taxon>
        <taxon>ecological metagenomes</taxon>
    </lineage>
</organism>
<dbReference type="CDD" id="cd07344">
    <property type="entry name" value="M48_yhfN_like"/>
    <property type="match status" value="1"/>
</dbReference>
<accession>X1B5U6</accession>
<evidence type="ECO:0000259" key="1">
    <source>
        <dbReference type="Pfam" id="PF01863"/>
    </source>
</evidence>
<proteinExistence type="predicted"/>
<feature type="domain" description="YgjP-like metallopeptidase" evidence="1">
    <location>
        <begin position="7"/>
        <end position="164"/>
    </location>
</feature>
<dbReference type="EMBL" id="BART01016020">
    <property type="protein sequence ID" value="GAG76682.1"/>
    <property type="molecule type" value="Genomic_DNA"/>
</dbReference>
<comment type="caution">
    <text evidence="2">The sequence shown here is derived from an EMBL/GenBank/DDBJ whole genome shotgun (WGS) entry which is preliminary data.</text>
</comment>
<dbReference type="PANTHER" id="PTHR30399:SF1">
    <property type="entry name" value="UTP PYROPHOSPHATASE"/>
    <property type="match status" value="1"/>
</dbReference>
<dbReference type="InterPro" id="IPR053136">
    <property type="entry name" value="UTP_pyrophosphatase-like"/>
</dbReference>
<dbReference type="PANTHER" id="PTHR30399">
    <property type="entry name" value="UNCHARACTERIZED PROTEIN YGJP"/>
    <property type="match status" value="1"/>
</dbReference>
<dbReference type="InterPro" id="IPR002725">
    <property type="entry name" value="YgjP-like_metallopeptidase"/>
</dbReference>
<gene>
    <name evidence="2" type="ORF">S01H4_30949</name>
</gene>
<protein>
    <recommendedName>
        <fullName evidence="1">YgjP-like metallopeptidase domain-containing protein</fullName>
    </recommendedName>
</protein>